<gene>
    <name evidence="11" type="ORF">BJ684DRAFT_12637</name>
</gene>
<dbReference type="OrthoDB" id="2158884at2759"/>
<dbReference type="FunFam" id="3.30.200.20:FF:000545">
    <property type="entry name" value="CMGC family protein kinase"/>
    <property type="match status" value="1"/>
</dbReference>
<dbReference type="EMBL" id="KZ988740">
    <property type="protein sequence ID" value="RKP11652.1"/>
    <property type="molecule type" value="Genomic_DNA"/>
</dbReference>
<dbReference type="InterPro" id="IPR000719">
    <property type="entry name" value="Prot_kinase_dom"/>
</dbReference>
<dbReference type="SUPFAM" id="SSF56112">
    <property type="entry name" value="Protein kinase-like (PK-like)"/>
    <property type="match status" value="1"/>
</dbReference>
<sequence>MDRYRVIKLIGDGTFGSVVQAEHVDDNRLVAIKRMKRTFDSWEECLSLREVKALKYLAHPNLVRLHEVVREHRVLHFVFEHLEMNLYQAVRHRHVQTVGEVRSILRQLLDGLIYMHGRGFAHRDIKPENILMSKRSGGGAGWLVKLADFGLAREIPDPDAPRGKDKLTEYVSTRWYRAPEVLLRCKDYDRQVDLWGLGTVVAEICTTRPLFPGRSEHDQLHRICLVLGCPNSPDAPGGYWAKGSSKAKSLGLIFQPVGS</sequence>
<keyword evidence="4 8" id="KW-0547">Nucleotide-binding</keyword>
<keyword evidence="5 11" id="KW-0418">Kinase</keyword>
<keyword evidence="2 9" id="KW-0723">Serine/threonine-protein kinase</keyword>
<proteinExistence type="inferred from homology"/>
<dbReference type="PROSITE" id="PS00108">
    <property type="entry name" value="PROTEIN_KINASE_ST"/>
    <property type="match status" value="1"/>
</dbReference>
<evidence type="ECO:0000259" key="10">
    <source>
        <dbReference type="PROSITE" id="PS50011"/>
    </source>
</evidence>
<feature type="domain" description="Protein kinase" evidence="10">
    <location>
        <begin position="4"/>
        <end position="259"/>
    </location>
</feature>
<dbReference type="InterPro" id="IPR008271">
    <property type="entry name" value="Ser/Thr_kinase_AS"/>
</dbReference>
<dbReference type="InterPro" id="IPR050117">
    <property type="entry name" value="MAPK"/>
</dbReference>
<evidence type="ECO:0000256" key="3">
    <source>
        <dbReference type="ARBA" id="ARBA00022679"/>
    </source>
</evidence>
<dbReference type="InterPro" id="IPR017441">
    <property type="entry name" value="Protein_kinase_ATP_BS"/>
</dbReference>
<feature type="binding site" evidence="8">
    <location>
        <position position="33"/>
    </location>
    <ligand>
        <name>ATP</name>
        <dbReference type="ChEBI" id="CHEBI:30616"/>
    </ligand>
</feature>
<dbReference type="GO" id="GO:0004674">
    <property type="term" value="F:protein serine/threonine kinase activity"/>
    <property type="evidence" value="ECO:0007669"/>
    <property type="project" value="UniProtKB-KW"/>
</dbReference>
<organism evidence="11 12">
    <name type="scientific">Piptocephalis cylindrospora</name>
    <dbReference type="NCBI Taxonomy" id="1907219"/>
    <lineage>
        <taxon>Eukaryota</taxon>
        <taxon>Fungi</taxon>
        <taxon>Fungi incertae sedis</taxon>
        <taxon>Zoopagomycota</taxon>
        <taxon>Zoopagomycotina</taxon>
        <taxon>Zoopagomycetes</taxon>
        <taxon>Zoopagales</taxon>
        <taxon>Piptocephalidaceae</taxon>
        <taxon>Piptocephalis</taxon>
    </lineage>
</organism>
<comment type="similarity">
    <text evidence="9">Belongs to the protein kinase superfamily.</text>
</comment>
<evidence type="ECO:0000256" key="8">
    <source>
        <dbReference type="PROSITE-ProRule" id="PRU10141"/>
    </source>
</evidence>
<evidence type="ECO:0000256" key="4">
    <source>
        <dbReference type="ARBA" id="ARBA00022741"/>
    </source>
</evidence>
<dbReference type="Gene3D" id="1.10.510.10">
    <property type="entry name" value="Transferase(Phosphotransferase) domain 1"/>
    <property type="match status" value="1"/>
</dbReference>
<dbReference type="SMART" id="SM00220">
    <property type="entry name" value="S_TKc"/>
    <property type="match status" value="1"/>
</dbReference>
<evidence type="ECO:0000256" key="6">
    <source>
        <dbReference type="ARBA" id="ARBA00022840"/>
    </source>
</evidence>
<protein>
    <submittedName>
        <fullName evidence="11">Kinase-like domain-containing protein</fullName>
    </submittedName>
</protein>
<dbReference type="FunFam" id="1.10.510.10:FF:000624">
    <property type="entry name" value="Mitogen-activated protein kinase"/>
    <property type="match status" value="1"/>
</dbReference>
<dbReference type="AlphaFoldDB" id="A0A4P9XZS1"/>
<comment type="subcellular location">
    <subcellularLocation>
        <location evidence="1">Nucleus</location>
    </subcellularLocation>
</comment>
<keyword evidence="12" id="KW-1185">Reference proteome</keyword>
<dbReference type="PROSITE" id="PS50011">
    <property type="entry name" value="PROTEIN_KINASE_DOM"/>
    <property type="match status" value="1"/>
</dbReference>
<dbReference type="Proteomes" id="UP000267251">
    <property type="component" value="Unassembled WGS sequence"/>
</dbReference>
<evidence type="ECO:0000256" key="7">
    <source>
        <dbReference type="ARBA" id="ARBA00023242"/>
    </source>
</evidence>
<evidence type="ECO:0000256" key="9">
    <source>
        <dbReference type="RuleBase" id="RU000304"/>
    </source>
</evidence>
<dbReference type="InterPro" id="IPR011009">
    <property type="entry name" value="Kinase-like_dom_sf"/>
</dbReference>
<evidence type="ECO:0000256" key="2">
    <source>
        <dbReference type="ARBA" id="ARBA00022527"/>
    </source>
</evidence>
<keyword evidence="6 8" id="KW-0067">ATP-binding</keyword>
<evidence type="ECO:0000313" key="11">
    <source>
        <dbReference type="EMBL" id="RKP11652.1"/>
    </source>
</evidence>
<keyword evidence="3" id="KW-0808">Transferase</keyword>
<dbReference type="Gene3D" id="3.30.200.20">
    <property type="entry name" value="Phosphorylase Kinase, domain 1"/>
    <property type="match status" value="1"/>
</dbReference>
<keyword evidence="7" id="KW-0539">Nucleus</keyword>
<dbReference type="PANTHER" id="PTHR24055">
    <property type="entry name" value="MITOGEN-ACTIVATED PROTEIN KINASE"/>
    <property type="match status" value="1"/>
</dbReference>
<dbReference type="GO" id="GO:0005524">
    <property type="term" value="F:ATP binding"/>
    <property type="evidence" value="ECO:0007669"/>
    <property type="project" value="UniProtKB-UniRule"/>
</dbReference>
<reference evidence="12" key="1">
    <citation type="journal article" date="2018" name="Nat. Microbiol.">
        <title>Leveraging single-cell genomics to expand the fungal tree of life.</title>
        <authorList>
            <person name="Ahrendt S.R."/>
            <person name="Quandt C.A."/>
            <person name="Ciobanu D."/>
            <person name="Clum A."/>
            <person name="Salamov A."/>
            <person name="Andreopoulos B."/>
            <person name="Cheng J.F."/>
            <person name="Woyke T."/>
            <person name="Pelin A."/>
            <person name="Henrissat B."/>
            <person name="Reynolds N.K."/>
            <person name="Benny G.L."/>
            <person name="Smith M.E."/>
            <person name="James T.Y."/>
            <person name="Grigoriev I.V."/>
        </authorList>
    </citation>
    <scope>NUCLEOTIDE SEQUENCE [LARGE SCALE GENOMIC DNA]</scope>
</reference>
<evidence type="ECO:0000313" key="12">
    <source>
        <dbReference type="Proteomes" id="UP000267251"/>
    </source>
</evidence>
<evidence type="ECO:0000256" key="5">
    <source>
        <dbReference type="ARBA" id="ARBA00022777"/>
    </source>
</evidence>
<evidence type="ECO:0000256" key="1">
    <source>
        <dbReference type="ARBA" id="ARBA00004123"/>
    </source>
</evidence>
<dbReference type="GO" id="GO:0005634">
    <property type="term" value="C:nucleus"/>
    <property type="evidence" value="ECO:0007669"/>
    <property type="project" value="UniProtKB-SubCell"/>
</dbReference>
<dbReference type="Pfam" id="PF00069">
    <property type="entry name" value="Pkinase"/>
    <property type="match status" value="1"/>
</dbReference>
<accession>A0A4P9XZS1</accession>
<name>A0A4P9XZS1_9FUNG</name>
<dbReference type="PROSITE" id="PS00107">
    <property type="entry name" value="PROTEIN_KINASE_ATP"/>
    <property type="match status" value="1"/>
</dbReference>